<dbReference type="EMBL" id="BLKM01000621">
    <property type="protein sequence ID" value="GFG36211.1"/>
    <property type="molecule type" value="Genomic_DNA"/>
</dbReference>
<dbReference type="OrthoDB" id="277888at2759"/>
<dbReference type="InterPro" id="IPR002759">
    <property type="entry name" value="Pop5/Rpp14/Rnp2-like"/>
</dbReference>
<keyword evidence="2" id="KW-0819">tRNA processing</keyword>
<evidence type="ECO:0000256" key="1">
    <source>
        <dbReference type="ARBA" id="ARBA00010800"/>
    </source>
</evidence>
<dbReference type="PANTHER" id="PTHR48414:SF1">
    <property type="entry name" value="POP5 HOMOLOG, RIBONUCLEASE P_MRP SUBUNIT"/>
    <property type="match status" value="1"/>
</dbReference>
<protein>
    <submittedName>
        <fullName evidence="3">Uncharacterized protein</fullName>
    </submittedName>
</protein>
<dbReference type="Pfam" id="PF01900">
    <property type="entry name" value="RNase_P_Rpp14"/>
    <property type="match status" value="1"/>
</dbReference>
<evidence type="ECO:0000256" key="2">
    <source>
        <dbReference type="ARBA" id="ARBA00022694"/>
    </source>
</evidence>
<dbReference type="GO" id="GO:0030677">
    <property type="term" value="C:ribonuclease P complex"/>
    <property type="evidence" value="ECO:0007669"/>
    <property type="project" value="InterPro"/>
</dbReference>
<evidence type="ECO:0000313" key="3">
    <source>
        <dbReference type="EMBL" id="GFG36211.1"/>
    </source>
</evidence>
<sequence>MLSQLLYDVIGKLPCFIRLVDVKEYLPDVTDRDLRWYFVVEVNPVHEKRDGALVLRPASLYQSIIKKLQQLHGDFGVAAAKSGLAAKYCNQWTRVAVVRARHGAHRLVASCLPLLQQVEQQTVTVRTLYTGATLRQCYRFIRHHQRSYLEKIWSGLKTEDERNEMEAALMDLTCLEAL</sequence>
<dbReference type="InterPro" id="IPR038085">
    <property type="entry name" value="Rnp2-like_sf"/>
</dbReference>
<dbReference type="GO" id="GO:0001682">
    <property type="term" value="P:tRNA 5'-leader removal"/>
    <property type="evidence" value="ECO:0007669"/>
    <property type="project" value="InterPro"/>
</dbReference>
<organism evidence="3 4">
    <name type="scientific">Coptotermes formosanus</name>
    <name type="common">Formosan subterranean termite</name>
    <dbReference type="NCBI Taxonomy" id="36987"/>
    <lineage>
        <taxon>Eukaryota</taxon>
        <taxon>Metazoa</taxon>
        <taxon>Ecdysozoa</taxon>
        <taxon>Arthropoda</taxon>
        <taxon>Hexapoda</taxon>
        <taxon>Insecta</taxon>
        <taxon>Pterygota</taxon>
        <taxon>Neoptera</taxon>
        <taxon>Polyneoptera</taxon>
        <taxon>Dictyoptera</taxon>
        <taxon>Blattodea</taxon>
        <taxon>Blattoidea</taxon>
        <taxon>Termitoidae</taxon>
        <taxon>Rhinotermitidae</taxon>
        <taxon>Coptotermes</taxon>
    </lineage>
</organism>
<accession>A0A6L2PUD0</accession>
<dbReference type="Gene3D" id="3.30.70.3250">
    <property type="entry name" value="Ribonuclease P, Pop5 subunit"/>
    <property type="match status" value="1"/>
</dbReference>
<keyword evidence="4" id="KW-1185">Reference proteome</keyword>
<evidence type="ECO:0000313" key="4">
    <source>
        <dbReference type="Proteomes" id="UP000502823"/>
    </source>
</evidence>
<dbReference type="FunCoup" id="A0A6L2PUD0">
    <property type="interactions" value="568"/>
</dbReference>
<gene>
    <name evidence="3" type="ORF">Cfor_11292</name>
</gene>
<name>A0A6L2PUD0_COPFO</name>
<reference evidence="4" key="1">
    <citation type="submission" date="2020-01" db="EMBL/GenBank/DDBJ databases">
        <title>Draft genome sequence of the Termite Coptotermes fromosanus.</title>
        <authorList>
            <person name="Itakura S."/>
            <person name="Yosikawa Y."/>
            <person name="Umezawa K."/>
        </authorList>
    </citation>
    <scope>NUCLEOTIDE SEQUENCE [LARGE SCALE GENOMIC DNA]</scope>
</reference>
<dbReference type="Proteomes" id="UP000502823">
    <property type="component" value="Unassembled WGS sequence"/>
</dbReference>
<dbReference type="SUPFAM" id="SSF160350">
    <property type="entry name" value="Rnp2-like"/>
    <property type="match status" value="1"/>
</dbReference>
<comment type="caution">
    <text evidence="3">The sequence shown here is derived from an EMBL/GenBank/DDBJ whole genome shotgun (WGS) entry which is preliminary data.</text>
</comment>
<dbReference type="AlphaFoldDB" id="A0A6L2PUD0"/>
<comment type="similarity">
    <text evidence="1">Belongs to the eukaryotic/archaeal RNase P protein component 2 family.</text>
</comment>
<dbReference type="InParanoid" id="A0A6L2PUD0"/>
<proteinExistence type="inferred from homology"/>
<dbReference type="PANTHER" id="PTHR48414">
    <property type="entry name" value="POP5 HOMOLOG, RIBONUCLEASE P_MRP SUBUNIT"/>
    <property type="match status" value="1"/>
</dbReference>